<sequence length="73" mass="8334">MPDTPVLVRLSLRSRAVEPCGAESRGIAKRRRIRRGGEIVRDKYGKTGMLIAKPNAMILTLRWPGRSCRWICR</sequence>
<name>A0A939NLF1_KLEPN</name>
<reference evidence="1" key="1">
    <citation type="submission" date="2021-03" db="EMBL/GenBank/DDBJ databases">
        <title>Molecular epidemiology and mechanisms of colistin and carbapenem resistance in Enterobacteriaceae from clinical isolates, the environment and porcine samples in Pretoria, South Africa.</title>
        <authorList>
            <person name="Bogoshi D."/>
            <person name="Mbelle N.M."/>
            <person name="Naidoo V."/>
            <person name="Osei Sekyere J."/>
        </authorList>
    </citation>
    <scope>NUCLEOTIDE SEQUENCE</scope>
    <source>
        <strain evidence="1">C029</strain>
    </source>
</reference>
<dbReference type="AlphaFoldDB" id="A0A939NLF1"/>
<gene>
    <name evidence="1" type="ORF">J4733_08620</name>
</gene>
<comment type="caution">
    <text evidence="1">The sequence shown here is derived from an EMBL/GenBank/DDBJ whole genome shotgun (WGS) entry which is preliminary data.</text>
</comment>
<accession>A0A939NLF1</accession>
<proteinExistence type="predicted"/>
<dbReference type="Proteomes" id="UP000664267">
    <property type="component" value="Unassembled WGS sequence"/>
</dbReference>
<evidence type="ECO:0000313" key="1">
    <source>
        <dbReference type="EMBL" id="MBO2025536.1"/>
    </source>
</evidence>
<evidence type="ECO:0000313" key="2">
    <source>
        <dbReference type="Proteomes" id="UP000664267"/>
    </source>
</evidence>
<protein>
    <submittedName>
        <fullName evidence="1">Uncharacterized protein</fullName>
    </submittedName>
</protein>
<dbReference type="EMBL" id="JAGETN010000013">
    <property type="protein sequence ID" value="MBO2025536.1"/>
    <property type="molecule type" value="Genomic_DNA"/>
</dbReference>
<organism evidence="1 2">
    <name type="scientific">Klebsiella pneumoniae</name>
    <dbReference type="NCBI Taxonomy" id="573"/>
    <lineage>
        <taxon>Bacteria</taxon>
        <taxon>Pseudomonadati</taxon>
        <taxon>Pseudomonadota</taxon>
        <taxon>Gammaproteobacteria</taxon>
        <taxon>Enterobacterales</taxon>
        <taxon>Enterobacteriaceae</taxon>
        <taxon>Klebsiella/Raoultella group</taxon>
        <taxon>Klebsiella</taxon>
        <taxon>Klebsiella pneumoniae complex</taxon>
    </lineage>
</organism>